<keyword evidence="3" id="KW-1185">Reference proteome</keyword>
<proteinExistence type="predicted"/>
<reference evidence="2" key="1">
    <citation type="submission" date="2020-03" db="EMBL/GenBank/DDBJ databases">
        <title>Psychroflexus Maritimus sp. nov., isolate from marine sediment.</title>
        <authorList>
            <person name="Zhong Y.-L."/>
        </authorList>
    </citation>
    <scope>NUCLEOTIDE SEQUENCE</scope>
    <source>
        <strain evidence="2">C1</strain>
    </source>
</reference>
<accession>A0A967AE59</accession>
<dbReference type="Proteomes" id="UP000643701">
    <property type="component" value="Unassembled WGS sequence"/>
</dbReference>
<dbReference type="Pfam" id="PF03799">
    <property type="entry name" value="FtsQ_DivIB_C"/>
    <property type="match status" value="1"/>
</dbReference>
<dbReference type="InterPro" id="IPR005548">
    <property type="entry name" value="Cell_div_FtsQ/DivIB_C"/>
</dbReference>
<protein>
    <submittedName>
        <fullName evidence="2">Cell division protein FtsQ</fullName>
    </submittedName>
</protein>
<keyword evidence="2" id="KW-0131">Cell cycle</keyword>
<comment type="caution">
    <text evidence="2">The sequence shown here is derived from an EMBL/GenBank/DDBJ whole genome shotgun (WGS) entry which is preliminary data.</text>
</comment>
<evidence type="ECO:0000313" key="3">
    <source>
        <dbReference type="Proteomes" id="UP000643701"/>
    </source>
</evidence>
<feature type="domain" description="Cell division protein FtsQ/DivIB C-terminal" evidence="1">
    <location>
        <begin position="114"/>
        <end position="225"/>
    </location>
</feature>
<dbReference type="RefSeq" id="WP_166399092.1">
    <property type="nucleotide sequence ID" value="NZ_JAANAS010000001.1"/>
</dbReference>
<dbReference type="EMBL" id="JAANAS010000001">
    <property type="protein sequence ID" value="NGZ88831.1"/>
    <property type="molecule type" value="Genomic_DNA"/>
</dbReference>
<dbReference type="GO" id="GO:0051301">
    <property type="term" value="P:cell division"/>
    <property type="evidence" value="ECO:0007669"/>
    <property type="project" value="UniProtKB-KW"/>
</dbReference>
<dbReference type="AlphaFoldDB" id="A0A967AE59"/>
<organism evidence="2 3">
    <name type="scientific">Psychroflexus maritimus</name>
    <dbReference type="NCBI Taxonomy" id="2714865"/>
    <lineage>
        <taxon>Bacteria</taxon>
        <taxon>Pseudomonadati</taxon>
        <taxon>Bacteroidota</taxon>
        <taxon>Flavobacteriia</taxon>
        <taxon>Flavobacteriales</taxon>
        <taxon>Flavobacteriaceae</taxon>
        <taxon>Psychroflexus</taxon>
    </lineage>
</organism>
<evidence type="ECO:0000259" key="1">
    <source>
        <dbReference type="Pfam" id="PF03799"/>
    </source>
</evidence>
<sequence>MKKYWKHIRLVLLVILLIGLMSFANYRHSHKHLAQVDVEVFPFESLFITEGEVQKQILLDEFNKLKLNEITLNNFEHQLVTHDMIKQAQVYYSIDGILGIEVIQRRPILRFIDGGSHYLDEDGEIMPLSKNYAARVPVAFGFTSANIKDVFPLLKAIEKDQFLSQHVIGLTNQNNGLYLSLREAKFEVVFGEINEIELKLKNLKAFYAKAKKEDKLAAYKQVDLRFGNQVVCTKI</sequence>
<keyword evidence="2" id="KW-0132">Cell division</keyword>
<name>A0A967AE59_9FLAO</name>
<evidence type="ECO:0000313" key="2">
    <source>
        <dbReference type="EMBL" id="NGZ88831.1"/>
    </source>
</evidence>
<gene>
    <name evidence="2" type="ORF">G7034_01030</name>
</gene>